<protein>
    <submittedName>
        <fullName evidence="5">ABHD1 protein</fullName>
    </submittedName>
</protein>
<dbReference type="SUPFAM" id="SSF53474">
    <property type="entry name" value="alpha/beta-Hydrolases"/>
    <property type="match status" value="1"/>
</dbReference>
<accession>A0A812N714</accession>
<organism evidence="5 6">
    <name type="scientific">Symbiodinium pilosum</name>
    <name type="common">Dinoflagellate</name>
    <dbReference type="NCBI Taxonomy" id="2952"/>
    <lineage>
        <taxon>Eukaryota</taxon>
        <taxon>Sar</taxon>
        <taxon>Alveolata</taxon>
        <taxon>Dinophyceae</taxon>
        <taxon>Suessiales</taxon>
        <taxon>Symbiodiniaceae</taxon>
        <taxon>Symbiodinium</taxon>
    </lineage>
</organism>
<feature type="region of interest" description="Disordered" evidence="3">
    <location>
        <begin position="384"/>
        <end position="411"/>
    </location>
</feature>
<evidence type="ECO:0000256" key="3">
    <source>
        <dbReference type="SAM" id="MobiDB-lite"/>
    </source>
</evidence>
<dbReference type="InterPro" id="IPR012020">
    <property type="entry name" value="ABHD4"/>
</dbReference>
<feature type="active site" description="Charge relay system" evidence="2">
    <location>
        <position position="330"/>
    </location>
</feature>
<evidence type="ECO:0000313" key="5">
    <source>
        <dbReference type="EMBL" id="CAE7291990.1"/>
    </source>
</evidence>
<dbReference type="GO" id="GO:0034338">
    <property type="term" value="F:short-chain carboxylesterase activity"/>
    <property type="evidence" value="ECO:0007669"/>
    <property type="project" value="TreeGrafter"/>
</dbReference>
<dbReference type="PANTHER" id="PTHR10794:SF63">
    <property type="entry name" value="ALPHA_BETA HYDROLASE 1, ISOFORM A"/>
    <property type="match status" value="1"/>
</dbReference>
<comment type="caution">
    <text evidence="5">The sequence shown here is derived from an EMBL/GenBank/DDBJ whole genome shotgun (WGS) entry which is preliminary data.</text>
</comment>
<evidence type="ECO:0000256" key="1">
    <source>
        <dbReference type="ARBA" id="ARBA00010884"/>
    </source>
</evidence>
<dbReference type="PIRSF" id="PIRSF005211">
    <property type="entry name" value="Ab_hydro_YheT"/>
    <property type="match status" value="1"/>
</dbReference>
<feature type="active site" description="Charge relay system" evidence="2">
    <location>
        <position position="202"/>
    </location>
</feature>
<dbReference type="Proteomes" id="UP000649617">
    <property type="component" value="Unassembled WGS sequence"/>
</dbReference>
<name>A0A812N714_SYMPI</name>
<dbReference type="OrthoDB" id="437070at2759"/>
<dbReference type="Pfam" id="PF12146">
    <property type="entry name" value="Hydrolase_4"/>
    <property type="match status" value="1"/>
</dbReference>
<feature type="active site" description="Charge relay system" evidence="2">
    <location>
        <position position="359"/>
    </location>
</feature>
<dbReference type="GO" id="GO:0047372">
    <property type="term" value="F:monoacylglycerol lipase activity"/>
    <property type="evidence" value="ECO:0007669"/>
    <property type="project" value="TreeGrafter"/>
</dbReference>
<evidence type="ECO:0000256" key="2">
    <source>
        <dbReference type="PIRSR" id="PIRSR005211-1"/>
    </source>
</evidence>
<sequence length="411" mass="44951">MASPRDLALAAFFGASSATALAVALMRRYLRDELRAAVLFHSPVDEQHPEDQRLLQEVKLLMRDYWPHPILEFSGYVSTMYSSFWAVMPSMQKLGHMEVLDLSDGGIMSLHWYEPPLIDKGKVVVILPGLNNDSRTSFIQSAMRHFRSNGFQAVALNYRGLAGLELKTSKVACADCFRDMPDVEAHLAKVCPGAEFSAVGFSMGGSILLRHLGAVGAKTVFSSAVTVAAPVDTEAVVTSFSSSARKRLMSFIMATGVKLLMIHELRRSQFAHLLNMKKLLSARSLTEIDEAAICPLHGYVNAADYHRAINPRHHLDNIAIPTLVVHAEDDPVISYTTMPFQVLRRNPRIYVAVTKRGGHIGWGSGGLGAGAWTDAMAAHFMQATSSTRSRNIEGTGAVGTEDRPFPLTSAL</sequence>
<evidence type="ECO:0000259" key="4">
    <source>
        <dbReference type="Pfam" id="PF12146"/>
    </source>
</evidence>
<evidence type="ECO:0000313" key="6">
    <source>
        <dbReference type="Proteomes" id="UP000649617"/>
    </source>
</evidence>
<dbReference type="AlphaFoldDB" id="A0A812N714"/>
<feature type="domain" description="Serine aminopeptidase S33" evidence="4">
    <location>
        <begin position="122"/>
        <end position="336"/>
    </location>
</feature>
<dbReference type="InterPro" id="IPR022742">
    <property type="entry name" value="Hydrolase_4"/>
</dbReference>
<gene>
    <name evidence="5" type="primary">ABHD1</name>
    <name evidence="5" type="ORF">SPIL2461_LOCUS6555</name>
</gene>
<dbReference type="InterPro" id="IPR050960">
    <property type="entry name" value="AB_hydrolase_4_sf"/>
</dbReference>
<comment type="similarity">
    <text evidence="1">Belongs to the AB hydrolase superfamily. AB hydrolase 4 family.</text>
</comment>
<dbReference type="PANTHER" id="PTHR10794">
    <property type="entry name" value="ABHYDROLASE DOMAIN-CONTAINING PROTEIN"/>
    <property type="match status" value="1"/>
</dbReference>
<proteinExistence type="inferred from homology"/>
<keyword evidence="6" id="KW-1185">Reference proteome</keyword>
<dbReference type="InterPro" id="IPR029058">
    <property type="entry name" value="AB_hydrolase_fold"/>
</dbReference>
<dbReference type="EMBL" id="CAJNIZ010010001">
    <property type="protein sequence ID" value="CAE7291990.1"/>
    <property type="molecule type" value="Genomic_DNA"/>
</dbReference>
<dbReference type="Gene3D" id="3.40.50.1820">
    <property type="entry name" value="alpha/beta hydrolase"/>
    <property type="match status" value="1"/>
</dbReference>
<reference evidence="5" key="1">
    <citation type="submission" date="2021-02" db="EMBL/GenBank/DDBJ databases">
        <authorList>
            <person name="Dougan E. K."/>
            <person name="Rhodes N."/>
            <person name="Thang M."/>
            <person name="Chan C."/>
        </authorList>
    </citation>
    <scope>NUCLEOTIDE SEQUENCE</scope>
</reference>